<keyword evidence="1" id="KW-0175">Coiled coil</keyword>
<feature type="coiled-coil region" evidence="1">
    <location>
        <begin position="39"/>
        <end position="66"/>
    </location>
</feature>
<evidence type="ECO:0000256" key="1">
    <source>
        <dbReference type="SAM" id="Coils"/>
    </source>
</evidence>
<organism evidence="2">
    <name type="scientific">viral metagenome</name>
    <dbReference type="NCBI Taxonomy" id="1070528"/>
    <lineage>
        <taxon>unclassified sequences</taxon>
        <taxon>metagenomes</taxon>
        <taxon>organismal metagenomes</taxon>
    </lineage>
</organism>
<sequence>MFKLKYVWLLVFLVGLIAFLISHKDWIVTEMLTNPPPTLFSLDKELKSTSERLQKVETEFNQFKTQASAQSSQAAAAQASLAAIK</sequence>
<reference evidence="2" key="1">
    <citation type="journal article" date="2020" name="Nature">
        <title>Giant virus diversity and host interactions through global metagenomics.</title>
        <authorList>
            <person name="Schulz F."/>
            <person name="Roux S."/>
            <person name="Paez-Espino D."/>
            <person name="Jungbluth S."/>
            <person name="Walsh D.A."/>
            <person name="Denef V.J."/>
            <person name="McMahon K.D."/>
            <person name="Konstantinidis K.T."/>
            <person name="Eloe-Fadrosh E.A."/>
            <person name="Kyrpides N.C."/>
            <person name="Woyke T."/>
        </authorList>
    </citation>
    <scope>NUCLEOTIDE SEQUENCE</scope>
    <source>
        <strain evidence="2">GVMAG-M-3300009164-40</strain>
    </source>
</reference>
<accession>A0A6C0F2N7</accession>
<name>A0A6C0F2N7_9ZZZZ</name>
<proteinExistence type="predicted"/>
<dbReference type="EMBL" id="MN739010">
    <property type="protein sequence ID" value="QHT34903.1"/>
    <property type="molecule type" value="Genomic_DNA"/>
</dbReference>
<evidence type="ECO:0000313" key="2">
    <source>
        <dbReference type="EMBL" id="QHT34903.1"/>
    </source>
</evidence>
<protein>
    <submittedName>
        <fullName evidence="2">Uncharacterized protein</fullName>
    </submittedName>
</protein>
<dbReference type="AlphaFoldDB" id="A0A6C0F2N7"/>